<gene>
    <name evidence="11" type="ORF">Ahy_B10g100981</name>
</gene>
<feature type="domain" description="Disease resistance protein At4g27190-like leucine-rich repeats" evidence="9">
    <location>
        <begin position="820"/>
        <end position="939"/>
    </location>
</feature>
<proteinExistence type="inferred from homology"/>
<dbReference type="InterPro" id="IPR042197">
    <property type="entry name" value="Apaf_helical"/>
</dbReference>
<dbReference type="Gene3D" id="3.40.50.300">
    <property type="entry name" value="P-loop containing nucleotide triphosphate hydrolases"/>
    <property type="match status" value="1"/>
</dbReference>
<dbReference type="InterPro" id="IPR027417">
    <property type="entry name" value="P-loop_NTPase"/>
</dbReference>
<evidence type="ECO:0000259" key="9">
    <source>
        <dbReference type="Pfam" id="PF23247"/>
    </source>
</evidence>
<evidence type="ECO:0000313" key="11">
    <source>
        <dbReference type="EMBL" id="RYQ82392.1"/>
    </source>
</evidence>
<dbReference type="InterPro" id="IPR058922">
    <property type="entry name" value="WHD_DRP"/>
</dbReference>
<keyword evidence="7" id="KW-0175">Coiled coil</keyword>
<sequence length="1009" mass="114252">MAINIVGAITGVMSCLCTQNCLQESLGHHIRHLRRPKRNLNKLKSLLEELDARKVDMCAKLNQMWLQKGMNPKKEVELWLKNVDEIANEVNKIIREVEQESGSTSVLSPFYYSSRIKRGELIEKKMEEVRELLEKGRFADDSLAETSPRKGHTLPTTKLMEHETTMKSLNKILNFILDDRVRIIGVHGMGGVGKTTIMAEINNRLLRENRLFDSVIWVSSSKDMKTEELQKVIAGKFDIDLSGFQDETSRAATLFEAFQRRKNFALILDDLWEPFSLERVGIPIPTVENGCKLLITTRRVSVCRGMETDRDVKVKALTENEAWDLFRDKVGDEALASPDIKLIAKDVAKECMGLPLGIVTVGRALRNATDSSEWQISLMGLKASALNIEQMEESVFSRLKFSFTKLKDDTSRSCFLYCALYPEGNHVDANALIEYWMWEGLLGAVDSISTSKQKGKIILNELKYACLLENAADNEMECVKMHDLIRDMAVTIMKTDPRWHCIVKAGNKLKKPPQIDEWTEDALRVSLMKNDLNNIFLGNPPSCPAVTSLLLQYNSFPQNIPYDFFDFMQSLKVLDLSYTGIHVLPGSVSNLENLCALLLSNCWNLKLIPSVAKLTKLMVLDLSGCRNIKQLPHGTEQLCNLRRLNISNTMINILPSGFLSALTLLEELLASNALVFQKSLPLSVSEISIGEIISSSRLSSLEVDFWHCDLYNLYACSGHCAQLEKFKFNVGPGEIQEFSEKWSVAFLSISIAKEEISIPENTTELKFIDCYDITELTTCLLHAEKLKKCTVVCCYSVERIVDTEQIDLSMLETLVLRYLINLQMICREVMPSSAFMRLKIINVEFCPNLKSLFSGNLLLQLSNLEEIRVGHCNKMEDLMRWEGGGRNSNDIHAAKIHLPRLRKLRLEFMPNLKGIYDGFMSYGSPCSFQVVSCDALKRLPFDLDELVGLNQQLLSPHALEIKGAKCWWDSLEWDEPDAKQIMQTYFIEMPIVSDNVDSSSQVGAIVPNR</sequence>
<comment type="caution">
    <text evidence="11">The sequence shown here is derived from an EMBL/GenBank/DDBJ whole genome shotgun (WGS) entry which is preliminary data.</text>
</comment>
<dbReference type="EMBL" id="SDMP01000020">
    <property type="protein sequence ID" value="RYQ82392.1"/>
    <property type="molecule type" value="Genomic_DNA"/>
</dbReference>
<dbReference type="GO" id="GO:0006952">
    <property type="term" value="P:defense response"/>
    <property type="evidence" value="ECO:0007669"/>
    <property type="project" value="UniProtKB-KW"/>
</dbReference>
<evidence type="ECO:0000256" key="3">
    <source>
        <dbReference type="ARBA" id="ARBA00022737"/>
    </source>
</evidence>
<dbReference type="SUPFAM" id="SSF52540">
    <property type="entry name" value="P-loop containing nucleoside triphosphate hydrolases"/>
    <property type="match status" value="1"/>
</dbReference>
<dbReference type="InterPro" id="IPR050905">
    <property type="entry name" value="Plant_NBS-LRR"/>
</dbReference>
<evidence type="ECO:0000256" key="6">
    <source>
        <dbReference type="ARBA" id="ARBA00022840"/>
    </source>
</evidence>
<keyword evidence="2" id="KW-0433">Leucine-rich repeat</keyword>
<dbReference type="InterPro" id="IPR036388">
    <property type="entry name" value="WH-like_DNA-bd_sf"/>
</dbReference>
<dbReference type="Pfam" id="PF00931">
    <property type="entry name" value="NB-ARC"/>
    <property type="match status" value="1"/>
</dbReference>
<reference evidence="11 12" key="1">
    <citation type="submission" date="2019-01" db="EMBL/GenBank/DDBJ databases">
        <title>Sequencing of cultivated peanut Arachis hypogaea provides insights into genome evolution and oil improvement.</title>
        <authorList>
            <person name="Chen X."/>
        </authorList>
    </citation>
    <scope>NUCLEOTIDE SEQUENCE [LARGE SCALE GENOMIC DNA]</scope>
    <source>
        <strain evidence="12">cv. Fuhuasheng</strain>
        <tissue evidence="11">Leaves</tissue>
    </source>
</reference>
<keyword evidence="4" id="KW-0547">Nucleotide-binding</keyword>
<dbReference type="InterPro" id="IPR057135">
    <property type="entry name" value="At4g27190-like_LRR"/>
</dbReference>
<keyword evidence="5" id="KW-0611">Plant defense</keyword>
<feature type="domain" description="Disease resistance protein winged helix" evidence="10">
    <location>
        <begin position="420"/>
        <end position="489"/>
    </location>
</feature>
<dbReference type="Pfam" id="PF23247">
    <property type="entry name" value="LRR_RPS2"/>
    <property type="match status" value="1"/>
</dbReference>
<dbReference type="Pfam" id="PF23559">
    <property type="entry name" value="WHD_DRP"/>
    <property type="match status" value="1"/>
</dbReference>
<comment type="similarity">
    <text evidence="1">Belongs to the disease resistance NB-LRR family.</text>
</comment>
<dbReference type="Gene3D" id="1.10.8.430">
    <property type="entry name" value="Helical domain of apoptotic protease-activating factors"/>
    <property type="match status" value="1"/>
</dbReference>
<protein>
    <submittedName>
        <fullName evidence="11">Uncharacterized protein</fullName>
    </submittedName>
</protein>
<dbReference type="InterPro" id="IPR032675">
    <property type="entry name" value="LRR_dom_sf"/>
</dbReference>
<dbReference type="Gene3D" id="3.80.10.10">
    <property type="entry name" value="Ribonuclease Inhibitor"/>
    <property type="match status" value="2"/>
</dbReference>
<dbReference type="GO" id="GO:0005524">
    <property type="term" value="F:ATP binding"/>
    <property type="evidence" value="ECO:0007669"/>
    <property type="project" value="UniProtKB-KW"/>
</dbReference>
<feature type="coiled-coil region" evidence="7">
    <location>
        <begin position="40"/>
        <end position="100"/>
    </location>
</feature>
<dbReference type="PANTHER" id="PTHR33463:SF209">
    <property type="entry name" value="DISEASE RESISTANCE PROTEIN RPS2-LIKE"/>
    <property type="match status" value="1"/>
</dbReference>
<dbReference type="STRING" id="3818.A0A444WYG0"/>
<dbReference type="Pfam" id="PF13855">
    <property type="entry name" value="LRR_8"/>
    <property type="match status" value="1"/>
</dbReference>
<evidence type="ECO:0000256" key="7">
    <source>
        <dbReference type="SAM" id="Coils"/>
    </source>
</evidence>
<accession>A0A444WYG0</accession>
<dbReference type="AlphaFoldDB" id="A0A444WYG0"/>
<dbReference type="PRINTS" id="PR00364">
    <property type="entry name" value="DISEASERSIST"/>
</dbReference>
<evidence type="ECO:0000256" key="4">
    <source>
        <dbReference type="ARBA" id="ARBA00022741"/>
    </source>
</evidence>
<evidence type="ECO:0000259" key="8">
    <source>
        <dbReference type="Pfam" id="PF00931"/>
    </source>
</evidence>
<dbReference type="Proteomes" id="UP000289738">
    <property type="component" value="Chromosome B10"/>
</dbReference>
<evidence type="ECO:0000313" key="12">
    <source>
        <dbReference type="Proteomes" id="UP000289738"/>
    </source>
</evidence>
<name>A0A444WYG0_ARAHY</name>
<dbReference type="Gene3D" id="1.10.10.10">
    <property type="entry name" value="Winged helix-like DNA-binding domain superfamily/Winged helix DNA-binding domain"/>
    <property type="match status" value="1"/>
</dbReference>
<dbReference type="OrthoDB" id="736010at2759"/>
<dbReference type="FunFam" id="3.40.50.300:FF:001091">
    <property type="entry name" value="Probable disease resistance protein At1g61300"/>
    <property type="match status" value="1"/>
</dbReference>
<dbReference type="FunFam" id="1.10.10.10:FF:000322">
    <property type="entry name" value="Probable disease resistance protein At1g63360"/>
    <property type="match status" value="1"/>
</dbReference>
<evidence type="ECO:0000259" key="10">
    <source>
        <dbReference type="Pfam" id="PF23559"/>
    </source>
</evidence>
<feature type="domain" description="NB-ARC" evidence="8">
    <location>
        <begin position="167"/>
        <end position="333"/>
    </location>
</feature>
<dbReference type="SUPFAM" id="SSF52058">
    <property type="entry name" value="L domain-like"/>
    <property type="match status" value="1"/>
</dbReference>
<evidence type="ECO:0000256" key="5">
    <source>
        <dbReference type="ARBA" id="ARBA00022821"/>
    </source>
</evidence>
<dbReference type="InterPro" id="IPR002182">
    <property type="entry name" value="NB-ARC"/>
</dbReference>
<dbReference type="FunFam" id="1.10.8.430:FF:000003">
    <property type="entry name" value="Probable disease resistance protein At5g66910"/>
    <property type="match status" value="1"/>
</dbReference>
<dbReference type="GO" id="GO:0043531">
    <property type="term" value="F:ADP binding"/>
    <property type="evidence" value="ECO:0007669"/>
    <property type="project" value="InterPro"/>
</dbReference>
<keyword evidence="12" id="KW-1185">Reference proteome</keyword>
<evidence type="ECO:0000256" key="1">
    <source>
        <dbReference type="ARBA" id="ARBA00008894"/>
    </source>
</evidence>
<keyword evidence="3" id="KW-0677">Repeat</keyword>
<evidence type="ECO:0000256" key="2">
    <source>
        <dbReference type="ARBA" id="ARBA00022614"/>
    </source>
</evidence>
<organism evidence="11 12">
    <name type="scientific">Arachis hypogaea</name>
    <name type="common">Peanut</name>
    <dbReference type="NCBI Taxonomy" id="3818"/>
    <lineage>
        <taxon>Eukaryota</taxon>
        <taxon>Viridiplantae</taxon>
        <taxon>Streptophyta</taxon>
        <taxon>Embryophyta</taxon>
        <taxon>Tracheophyta</taxon>
        <taxon>Spermatophyta</taxon>
        <taxon>Magnoliopsida</taxon>
        <taxon>eudicotyledons</taxon>
        <taxon>Gunneridae</taxon>
        <taxon>Pentapetalae</taxon>
        <taxon>rosids</taxon>
        <taxon>fabids</taxon>
        <taxon>Fabales</taxon>
        <taxon>Fabaceae</taxon>
        <taxon>Papilionoideae</taxon>
        <taxon>50 kb inversion clade</taxon>
        <taxon>dalbergioids sensu lato</taxon>
        <taxon>Dalbergieae</taxon>
        <taxon>Pterocarpus clade</taxon>
        <taxon>Arachis</taxon>
    </lineage>
</organism>
<keyword evidence="6" id="KW-0067">ATP-binding</keyword>
<dbReference type="InterPro" id="IPR001611">
    <property type="entry name" value="Leu-rich_rpt"/>
</dbReference>
<dbReference type="PANTHER" id="PTHR33463">
    <property type="entry name" value="NB-ARC DOMAIN-CONTAINING PROTEIN-RELATED"/>
    <property type="match status" value="1"/>
</dbReference>